<evidence type="ECO:0000313" key="3">
    <source>
        <dbReference type="Proteomes" id="UP001189429"/>
    </source>
</evidence>
<protein>
    <recommendedName>
        <fullName evidence="4">RING-type E3 ubiquitin transferase</fullName>
    </recommendedName>
</protein>
<evidence type="ECO:0000256" key="1">
    <source>
        <dbReference type="SAM" id="Phobius"/>
    </source>
</evidence>
<gene>
    <name evidence="2" type="ORF">PCOR1329_LOCUS59381</name>
</gene>
<feature type="non-terminal residue" evidence="2">
    <location>
        <position position="1"/>
    </location>
</feature>
<proteinExistence type="predicted"/>
<feature type="non-terminal residue" evidence="2">
    <location>
        <position position="631"/>
    </location>
</feature>
<comment type="caution">
    <text evidence="2">The sequence shown here is derived from an EMBL/GenBank/DDBJ whole genome shotgun (WGS) entry which is preliminary data.</text>
</comment>
<dbReference type="EMBL" id="CAUYUJ010017399">
    <property type="protein sequence ID" value="CAK0874502.1"/>
    <property type="molecule type" value="Genomic_DNA"/>
</dbReference>
<keyword evidence="3" id="KW-1185">Reference proteome</keyword>
<name>A0ABN9VNE5_9DINO</name>
<sequence length="631" mass="66794">LVGRIAEGASTGLVVWAGRPTCPACECSPVLKCPPLTCTTGDVAHISPVTPLTVAVICACIALLAFFAGRLTRLGAKTVRYADDLDATARAQVAQYKAKVGDFCVVRYNVPGGALYHERLVHYLPLGAGLTVSITTPDGDEYEEVWGLPDIIEWEPLPNRQPGGVLMGRPGARYYRFRAGAMPTAASLTASAVAAAGRLGQPAPGGPLVPALGGRLVGPPAGGAAPGALEAGGAAAPLGGAPGAPAAAAAAAPGGVAPAAGLGGLVAALGGPAAGAPAGAVGAGGHVQDARVLLVVYDAMGNRRREFREAVLACREDQWAGWPVRGPRTALWVLRYIIEHGGTPTGMHSRWRSEARLQEHEPGVQEHERSCRALEELICYDQCNGANLAAVELLVRNIQVQQERYRDRSAGGSGGGGPDSVDTHLYMGSELTEEQALLKERRKAREERELAKKGNNKKNKKVFDMLWQSARQRDIFPLPPLCRDHVGAAGRQDLSRVTRRRGEAAKHILDWGDDCIDALNDLYGHQDRPAVPANAGQRHAVEHVESRVRALGKPPPEAGFREGALRELLAGTGIYQTGDLSSRRPYVKESISWPSPDVQPVPLCACLGEAESEWLGRWQSTLLRPDQPTSA</sequence>
<keyword evidence="1" id="KW-0812">Transmembrane</keyword>
<accession>A0ABN9VNE5</accession>
<evidence type="ECO:0008006" key="4">
    <source>
        <dbReference type="Google" id="ProtNLM"/>
    </source>
</evidence>
<keyword evidence="1" id="KW-1133">Transmembrane helix</keyword>
<evidence type="ECO:0000313" key="2">
    <source>
        <dbReference type="EMBL" id="CAK0874502.1"/>
    </source>
</evidence>
<organism evidence="2 3">
    <name type="scientific">Prorocentrum cordatum</name>
    <dbReference type="NCBI Taxonomy" id="2364126"/>
    <lineage>
        <taxon>Eukaryota</taxon>
        <taxon>Sar</taxon>
        <taxon>Alveolata</taxon>
        <taxon>Dinophyceae</taxon>
        <taxon>Prorocentrales</taxon>
        <taxon>Prorocentraceae</taxon>
        <taxon>Prorocentrum</taxon>
    </lineage>
</organism>
<keyword evidence="1" id="KW-0472">Membrane</keyword>
<dbReference type="Proteomes" id="UP001189429">
    <property type="component" value="Unassembled WGS sequence"/>
</dbReference>
<feature type="transmembrane region" description="Helical" evidence="1">
    <location>
        <begin position="52"/>
        <end position="71"/>
    </location>
</feature>
<reference evidence="2" key="1">
    <citation type="submission" date="2023-10" db="EMBL/GenBank/DDBJ databases">
        <authorList>
            <person name="Chen Y."/>
            <person name="Shah S."/>
            <person name="Dougan E. K."/>
            <person name="Thang M."/>
            <person name="Chan C."/>
        </authorList>
    </citation>
    <scope>NUCLEOTIDE SEQUENCE [LARGE SCALE GENOMIC DNA]</scope>
</reference>